<dbReference type="FunFam" id="3.40.50.300:FF:000245">
    <property type="entry name" value="C-1-tetrahydrofolate synthase, cytoplasmic"/>
    <property type="match status" value="1"/>
</dbReference>
<dbReference type="Gene3D" id="1.10.8.770">
    <property type="match status" value="1"/>
</dbReference>
<dbReference type="GO" id="GO:0035999">
    <property type="term" value="P:tetrahydrofolate interconversion"/>
    <property type="evidence" value="ECO:0007669"/>
    <property type="project" value="UniProtKB-UniPathway"/>
</dbReference>
<evidence type="ECO:0000313" key="15">
    <source>
        <dbReference type="EMBL" id="CAD8954952.1"/>
    </source>
</evidence>
<dbReference type="AlphaFoldDB" id="A0A6U4UJB7"/>
<dbReference type="GO" id="GO:0004488">
    <property type="term" value="F:methylenetetrahydrofolate dehydrogenase (NADP+) activity"/>
    <property type="evidence" value="ECO:0007669"/>
    <property type="project" value="UniProtKB-EC"/>
</dbReference>
<keyword evidence="8" id="KW-0658">Purine biosynthesis</keyword>
<reference evidence="14" key="1">
    <citation type="submission" date="2021-01" db="EMBL/GenBank/DDBJ databases">
        <authorList>
            <person name="Corre E."/>
            <person name="Pelletier E."/>
            <person name="Niang G."/>
            <person name="Scheremetjew M."/>
            <person name="Finn R."/>
            <person name="Kale V."/>
            <person name="Holt S."/>
            <person name="Cochrane G."/>
            <person name="Meng A."/>
            <person name="Brown T."/>
            <person name="Cohen L."/>
        </authorList>
    </citation>
    <scope>NUCLEOTIDE SEQUENCE</scope>
    <source>
        <strain evidence="14">CCMP644</strain>
    </source>
</reference>
<dbReference type="EMBL" id="HBFX01015703">
    <property type="protein sequence ID" value="CAD8954952.1"/>
    <property type="molecule type" value="Transcribed_RNA"/>
</dbReference>
<dbReference type="GO" id="GO:0005524">
    <property type="term" value="F:ATP binding"/>
    <property type="evidence" value="ECO:0007669"/>
    <property type="project" value="UniProtKB-KW"/>
</dbReference>
<dbReference type="GO" id="GO:0009086">
    <property type="term" value="P:methionine biosynthetic process"/>
    <property type="evidence" value="ECO:0007669"/>
    <property type="project" value="UniProtKB-KW"/>
</dbReference>
<evidence type="ECO:0000256" key="3">
    <source>
        <dbReference type="ARBA" id="ARBA00012295"/>
    </source>
</evidence>
<keyword evidence="6" id="KW-0028">Amino-acid biosynthesis</keyword>
<accession>A0A6U4UJB7</accession>
<dbReference type="PROSITE" id="PS00721">
    <property type="entry name" value="FTHFS_1"/>
    <property type="match status" value="1"/>
</dbReference>
<sequence length="660" mass="70622">MPGNPRAAKKAKKEADGPVIHNKSLELLAKVPADIEIAQAATCLPITQIGKTLQLKDDELEMYGKLKAKVSLKARERLKDKPNGYYVCVAGINPTPLGEGKSTTTIGLCQALGAHLNKKVVACVRQPSQGPTFGIKGGAAGGGYSQVIPMEDFNLHLTGDIHAITASNNLLAAALDTRILHEASQTDEALFDRLCPEKDGKRFFSPVMVRRLEKLGITKRNPSDLTPEERSQFARLDIDVSTITWNRVTDLNDRALRGVKVNQGPEESRISSQYNAGFLQRTTQFDISVASEIMAVLALATSLSDMRDRLGRMVVGYSKQGAPVTADDLGVSGALAVLMKDAINPNLMQSLEGQPVLVHAGPFANIAHGNSSVVADQVALKLVGKDGYVVTEAGFGADIGFEKFCNIKCRASGLSPDCVVIVCTARALKMHGGGPPVKAGTPIPEVYEREDLDLVTKGCCNVVKHIQNAAAFGVPVVVAVNRRWHDTQAELDIVVKACKDAGAAEAVIANHWAEGGYGAKGLGEAVERVCAEGKSDFKFLYEDSMTIKEKIEKVAKTVYGADGVDYSEQADIQIRRYESLGYGTLPICVAKTHLSLSSDPTKKGVPTGFRLPVREVRASVGAGFVYPLIGTMSTMPGLSTRPCFYDMDVDPETGGVIGLS</sequence>
<keyword evidence="7" id="KW-0547">Nucleotide-binding</keyword>
<evidence type="ECO:0000256" key="13">
    <source>
        <dbReference type="ARBA" id="ARBA00052194"/>
    </source>
</evidence>
<dbReference type="InterPro" id="IPR000559">
    <property type="entry name" value="Formate_THF_ligase"/>
</dbReference>
<comment type="catalytic activity">
    <reaction evidence="13">
        <text>(6R)-5,10-methylene-5,6,7,8-tetrahydrofolate + NADP(+) = (6R)-5,10-methenyltetrahydrofolate + NADPH</text>
        <dbReference type="Rhea" id="RHEA:22812"/>
        <dbReference type="ChEBI" id="CHEBI:15636"/>
        <dbReference type="ChEBI" id="CHEBI:57455"/>
        <dbReference type="ChEBI" id="CHEBI:57783"/>
        <dbReference type="ChEBI" id="CHEBI:58349"/>
        <dbReference type="EC" id="1.5.1.5"/>
    </reaction>
</comment>
<dbReference type="EMBL" id="HBFX01015702">
    <property type="protein sequence ID" value="CAD8954951.1"/>
    <property type="molecule type" value="Transcribed_RNA"/>
</dbReference>
<evidence type="ECO:0000256" key="2">
    <source>
        <dbReference type="ARBA" id="ARBA00011738"/>
    </source>
</evidence>
<dbReference type="GO" id="GO:0006164">
    <property type="term" value="P:purine nucleotide biosynthetic process"/>
    <property type="evidence" value="ECO:0007669"/>
    <property type="project" value="UniProtKB-KW"/>
</dbReference>
<dbReference type="Gene3D" id="3.40.50.300">
    <property type="entry name" value="P-loop containing nucleotide triphosphate hydrolases"/>
    <property type="match status" value="2"/>
</dbReference>
<comment type="pathway">
    <text evidence="1">One-carbon metabolism; tetrahydrofolate interconversion.</text>
</comment>
<evidence type="ECO:0000256" key="10">
    <source>
        <dbReference type="ARBA" id="ARBA00023102"/>
    </source>
</evidence>
<evidence type="ECO:0000256" key="5">
    <source>
        <dbReference type="ARBA" id="ARBA00022598"/>
    </source>
</evidence>
<evidence type="ECO:0000256" key="1">
    <source>
        <dbReference type="ARBA" id="ARBA00004777"/>
    </source>
</evidence>
<comment type="catalytic activity">
    <reaction evidence="12">
        <text>(6S)-5,6,7,8-tetrahydrofolate + formate + ATP = (6R)-10-formyltetrahydrofolate + ADP + phosphate</text>
        <dbReference type="Rhea" id="RHEA:20221"/>
        <dbReference type="ChEBI" id="CHEBI:15740"/>
        <dbReference type="ChEBI" id="CHEBI:30616"/>
        <dbReference type="ChEBI" id="CHEBI:43474"/>
        <dbReference type="ChEBI" id="CHEBI:57453"/>
        <dbReference type="ChEBI" id="CHEBI:195366"/>
        <dbReference type="ChEBI" id="CHEBI:456216"/>
        <dbReference type="EC" id="6.3.4.3"/>
    </reaction>
</comment>
<dbReference type="FunFam" id="3.40.50.300:FF:001522">
    <property type="entry name" value="Probable MIS1-C1-tetrahydrofolate synthase, mitochondrial"/>
    <property type="match status" value="1"/>
</dbReference>
<dbReference type="GO" id="GO:0000105">
    <property type="term" value="P:L-histidine biosynthetic process"/>
    <property type="evidence" value="ECO:0007669"/>
    <property type="project" value="UniProtKB-KW"/>
</dbReference>
<dbReference type="GO" id="GO:0046655">
    <property type="term" value="P:folic acid metabolic process"/>
    <property type="evidence" value="ECO:0007669"/>
    <property type="project" value="UniProtKB-ARBA"/>
</dbReference>
<evidence type="ECO:0000256" key="12">
    <source>
        <dbReference type="ARBA" id="ARBA00049033"/>
    </source>
</evidence>
<evidence type="ECO:0000256" key="11">
    <source>
        <dbReference type="ARBA" id="ARBA00023167"/>
    </source>
</evidence>
<proteinExistence type="inferred from homology"/>
<keyword evidence="10" id="KW-0368">Histidine biosynthesis</keyword>
<evidence type="ECO:0000256" key="9">
    <source>
        <dbReference type="ARBA" id="ARBA00022840"/>
    </source>
</evidence>
<keyword evidence="5" id="KW-0436">Ligase</keyword>
<evidence type="ECO:0000313" key="14">
    <source>
        <dbReference type="EMBL" id="CAD8954951.1"/>
    </source>
</evidence>
<gene>
    <name evidence="14" type="ORF">HAND00432_LOCUS9489</name>
    <name evidence="15" type="ORF">HAND00432_LOCUS9490</name>
</gene>
<dbReference type="InterPro" id="IPR020628">
    <property type="entry name" value="Formate_THF_ligase_CS"/>
</dbReference>
<keyword evidence="9" id="KW-0067">ATP-binding</keyword>
<dbReference type="Pfam" id="PF01268">
    <property type="entry name" value="FTHFS"/>
    <property type="match status" value="1"/>
</dbReference>
<dbReference type="EC" id="6.3.4.3" evidence="3"/>
<dbReference type="GO" id="GO:0005829">
    <property type="term" value="C:cytosol"/>
    <property type="evidence" value="ECO:0007669"/>
    <property type="project" value="UniProtKB-ARBA"/>
</dbReference>
<comment type="subunit">
    <text evidence="2">Homodimer.</text>
</comment>
<evidence type="ECO:0000256" key="7">
    <source>
        <dbReference type="ARBA" id="ARBA00022741"/>
    </source>
</evidence>
<dbReference type="HAMAP" id="MF_01543">
    <property type="entry name" value="FTHFS"/>
    <property type="match status" value="1"/>
</dbReference>
<dbReference type="GO" id="GO:0004329">
    <property type="term" value="F:formate-tetrahydrofolate ligase activity"/>
    <property type="evidence" value="ECO:0007669"/>
    <property type="project" value="UniProtKB-EC"/>
</dbReference>
<organism evidence="14">
    <name type="scientific">Hemiselmis andersenii</name>
    <name type="common">Cryptophyte alga</name>
    <dbReference type="NCBI Taxonomy" id="464988"/>
    <lineage>
        <taxon>Eukaryota</taxon>
        <taxon>Cryptophyceae</taxon>
        <taxon>Cryptomonadales</taxon>
        <taxon>Hemiselmidaceae</taxon>
        <taxon>Hemiselmis</taxon>
    </lineage>
</organism>
<evidence type="ECO:0000256" key="6">
    <source>
        <dbReference type="ARBA" id="ARBA00022605"/>
    </source>
</evidence>
<dbReference type="InterPro" id="IPR027417">
    <property type="entry name" value="P-loop_NTPase"/>
</dbReference>
<evidence type="ECO:0000256" key="4">
    <source>
        <dbReference type="ARBA" id="ARBA00022563"/>
    </source>
</evidence>
<keyword evidence="4" id="KW-0554">One-carbon metabolism</keyword>
<dbReference type="CDD" id="cd00477">
    <property type="entry name" value="FTHFS"/>
    <property type="match status" value="1"/>
</dbReference>
<keyword evidence="11" id="KW-0486">Methionine biosynthesis</keyword>
<dbReference type="GO" id="GO:0016787">
    <property type="term" value="F:hydrolase activity"/>
    <property type="evidence" value="ECO:0007669"/>
    <property type="project" value="UniProtKB-ARBA"/>
</dbReference>
<dbReference type="SUPFAM" id="SSF52540">
    <property type="entry name" value="P-loop containing nucleoside triphosphate hydrolases"/>
    <property type="match status" value="1"/>
</dbReference>
<name>A0A6U4UJB7_HEMAN</name>
<dbReference type="Gene3D" id="3.10.410.10">
    <property type="entry name" value="Formyltetrahydrofolate synthetase, domain 3"/>
    <property type="match status" value="1"/>
</dbReference>
<dbReference type="UniPathway" id="UPA00193"/>
<evidence type="ECO:0000256" key="8">
    <source>
        <dbReference type="ARBA" id="ARBA00022755"/>
    </source>
</evidence>
<dbReference type="FunFam" id="1.10.8.770:FF:000001">
    <property type="entry name" value="Methylenetetrahydrofolate dehydrogenase (NADP+ dependent) 1 like"/>
    <property type="match status" value="1"/>
</dbReference>
<dbReference type="GO" id="GO:0009257">
    <property type="term" value="P:10-formyltetrahydrofolate biosynthetic process"/>
    <property type="evidence" value="ECO:0007669"/>
    <property type="project" value="UniProtKB-ARBA"/>
</dbReference>
<protein>
    <recommendedName>
        <fullName evidence="3">formate--tetrahydrofolate ligase</fullName>
        <ecNumber evidence="3">6.3.4.3</ecNumber>
    </recommendedName>
</protein>
<dbReference type="FunFam" id="3.10.410.10:FF:000001">
    <property type="entry name" value="Putative formate--tetrahydrofolate ligase"/>
    <property type="match status" value="1"/>
</dbReference>